<evidence type="ECO:0000313" key="10">
    <source>
        <dbReference type="Proteomes" id="UP001248581"/>
    </source>
</evidence>
<gene>
    <name evidence="7 9" type="primary">hutI</name>
    <name evidence="9" type="ORF">RI845_03420</name>
</gene>
<comment type="cofactor">
    <cofactor evidence="7">
        <name>Zn(2+)</name>
        <dbReference type="ChEBI" id="CHEBI:29105"/>
    </cofactor>
    <cofactor evidence="7">
        <name>Fe(3+)</name>
        <dbReference type="ChEBI" id="CHEBI:29034"/>
    </cofactor>
    <text evidence="7">Binds 1 zinc or iron ion per subunit.</text>
</comment>
<feature type="binding site" evidence="7">
    <location>
        <position position="250"/>
    </location>
    <ligand>
        <name>4-imidazolone-5-propanoate</name>
        <dbReference type="ChEBI" id="CHEBI:77893"/>
    </ligand>
</feature>
<keyword evidence="4 7" id="KW-0369">Histidine metabolism</keyword>
<dbReference type="EMBL" id="CP134146">
    <property type="protein sequence ID" value="WNC69215.1"/>
    <property type="molecule type" value="Genomic_DNA"/>
</dbReference>
<feature type="binding site" evidence="7">
    <location>
        <position position="149"/>
    </location>
    <ligand>
        <name>N-formimidoyl-L-glutamate</name>
        <dbReference type="ChEBI" id="CHEBI:58928"/>
    </ligand>
</feature>
<evidence type="ECO:0000256" key="6">
    <source>
        <dbReference type="ARBA" id="ARBA00023004"/>
    </source>
</evidence>
<keyword evidence="5 7" id="KW-0862">Zinc</keyword>
<protein>
    <recommendedName>
        <fullName evidence="1 7">Imidazolonepropionase</fullName>
        <ecNumber evidence="1 7">3.5.2.7</ecNumber>
    </recommendedName>
    <alternativeName>
        <fullName evidence="7">Imidazolone-5-propionate hydrolase</fullName>
    </alternativeName>
</protein>
<feature type="binding site" evidence="7">
    <location>
        <position position="182"/>
    </location>
    <ligand>
        <name>4-imidazolone-5-propanoate</name>
        <dbReference type="ChEBI" id="CHEBI:77893"/>
    </ligand>
</feature>
<feature type="binding site" evidence="7">
    <location>
        <position position="77"/>
    </location>
    <ligand>
        <name>Fe(3+)</name>
        <dbReference type="ChEBI" id="CHEBI:29034"/>
    </ligand>
</feature>
<evidence type="ECO:0000256" key="5">
    <source>
        <dbReference type="ARBA" id="ARBA00022833"/>
    </source>
</evidence>
<feature type="binding site" evidence="7">
    <location>
        <position position="322"/>
    </location>
    <ligand>
        <name>Zn(2+)</name>
        <dbReference type="ChEBI" id="CHEBI:29105"/>
    </ligand>
</feature>
<accession>A0ABY9TN74</accession>
<feature type="binding site" evidence="7">
    <location>
        <position position="326"/>
    </location>
    <ligand>
        <name>N-formimidoyl-L-glutamate</name>
        <dbReference type="ChEBI" id="CHEBI:58928"/>
    </ligand>
</feature>
<comment type="function">
    <text evidence="7">Catalyzes the hydrolytic cleavage of the carbon-nitrogen bond in imidazolone-5-propanoate to yield N-formimidoyl-L-glutamate. It is the third step in the universal histidine degradation pathway.</text>
</comment>
<feature type="binding site" evidence="7">
    <location>
        <position position="79"/>
    </location>
    <ligand>
        <name>Zn(2+)</name>
        <dbReference type="ChEBI" id="CHEBI:29105"/>
    </ligand>
</feature>
<dbReference type="Proteomes" id="UP001248581">
    <property type="component" value="Chromosome"/>
</dbReference>
<feature type="binding site" evidence="7">
    <location>
        <position position="79"/>
    </location>
    <ligand>
        <name>Fe(3+)</name>
        <dbReference type="ChEBI" id="CHEBI:29034"/>
    </ligand>
</feature>
<comment type="pathway">
    <text evidence="7">Amino-acid degradation; L-histidine degradation into L-glutamate; N-formimidoyl-L-glutamate from L-histidine: step 3/3.</text>
</comment>
<dbReference type="PANTHER" id="PTHR42752:SF1">
    <property type="entry name" value="IMIDAZOLONEPROPIONASE-RELATED"/>
    <property type="match status" value="1"/>
</dbReference>
<dbReference type="SUPFAM" id="SSF51338">
    <property type="entry name" value="Composite domain of metallo-dependent hydrolases"/>
    <property type="match status" value="1"/>
</dbReference>
<evidence type="ECO:0000259" key="8">
    <source>
        <dbReference type="Pfam" id="PF01979"/>
    </source>
</evidence>
<dbReference type="EC" id="3.5.2.7" evidence="1 7"/>
<dbReference type="CDD" id="cd01296">
    <property type="entry name" value="Imidazolone-5PH"/>
    <property type="match status" value="1"/>
</dbReference>
<keyword evidence="7" id="KW-0963">Cytoplasm</keyword>
<dbReference type="Pfam" id="PF01979">
    <property type="entry name" value="Amidohydro_1"/>
    <property type="match status" value="1"/>
</dbReference>
<evidence type="ECO:0000256" key="2">
    <source>
        <dbReference type="ARBA" id="ARBA00022723"/>
    </source>
</evidence>
<evidence type="ECO:0000256" key="3">
    <source>
        <dbReference type="ARBA" id="ARBA00022801"/>
    </source>
</evidence>
<feature type="domain" description="Amidohydrolase-related" evidence="8">
    <location>
        <begin position="69"/>
        <end position="387"/>
    </location>
</feature>
<keyword evidence="3 7" id="KW-0378">Hydrolase</keyword>
<name>A0ABY9TN74_9GAMM</name>
<proteinExistence type="inferred from homology"/>
<dbReference type="HAMAP" id="MF_00372">
    <property type="entry name" value="HutI"/>
    <property type="match status" value="1"/>
</dbReference>
<keyword evidence="6 7" id="KW-0408">Iron</keyword>
<keyword evidence="10" id="KW-1185">Reference proteome</keyword>
<feature type="binding site" evidence="7">
    <location>
        <position position="324"/>
    </location>
    <ligand>
        <name>N-formimidoyl-L-glutamate</name>
        <dbReference type="ChEBI" id="CHEBI:58928"/>
    </ligand>
</feature>
<feature type="binding site" evidence="7">
    <location>
        <position position="86"/>
    </location>
    <ligand>
        <name>4-imidazolone-5-propanoate</name>
        <dbReference type="ChEBI" id="CHEBI:77893"/>
    </ligand>
</feature>
<comment type="subcellular location">
    <subcellularLocation>
        <location evidence="7">Cytoplasm</location>
    </subcellularLocation>
</comment>
<dbReference type="InterPro" id="IPR032466">
    <property type="entry name" value="Metal_Hydrolase"/>
</dbReference>
<feature type="binding site" evidence="7">
    <location>
        <position position="327"/>
    </location>
    <ligand>
        <name>4-imidazolone-5-propanoate</name>
        <dbReference type="ChEBI" id="CHEBI:77893"/>
    </ligand>
</feature>
<dbReference type="Gene3D" id="2.30.40.10">
    <property type="entry name" value="Urease, subunit C, domain 1"/>
    <property type="match status" value="1"/>
</dbReference>
<dbReference type="InterPro" id="IPR011059">
    <property type="entry name" value="Metal-dep_hydrolase_composite"/>
</dbReference>
<evidence type="ECO:0000256" key="4">
    <source>
        <dbReference type="ARBA" id="ARBA00022808"/>
    </source>
</evidence>
<dbReference type="NCBIfam" id="TIGR01224">
    <property type="entry name" value="hutI"/>
    <property type="match status" value="1"/>
</dbReference>
<feature type="binding site" evidence="7">
    <location>
        <position position="77"/>
    </location>
    <ligand>
        <name>Zn(2+)</name>
        <dbReference type="ChEBI" id="CHEBI:29105"/>
    </ligand>
</feature>
<feature type="binding site" evidence="7">
    <location>
        <position position="322"/>
    </location>
    <ligand>
        <name>Fe(3+)</name>
        <dbReference type="ChEBI" id="CHEBI:29034"/>
    </ligand>
</feature>
<organism evidence="9 10">
    <name type="scientific">Thalassotalea nanhaiensis</name>
    <dbReference type="NCBI Taxonomy" id="3065648"/>
    <lineage>
        <taxon>Bacteria</taxon>
        <taxon>Pseudomonadati</taxon>
        <taxon>Pseudomonadota</taxon>
        <taxon>Gammaproteobacteria</taxon>
        <taxon>Alteromonadales</taxon>
        <taxon>Colwelliaceae</taxon>
        <taxon>Thalassotalea</taxon>
    </lineage>
</organism>
<dbReference type="PANTHER" id="PTHR42752">
    <property type="entry name" value="IMIDAZOLONEPROPIONASE"/>
    <property type="match status" value="1"/>
</dbReference>
<dbReference type="GO" id="GO:0050480">
    <property type="term" value="F:imidazolonepropionase activity"/>
    <property type="evidence" value="ECO:0007669"/>
    <property type="project" value="UniProtKB-EC"/>
</dbReference>
<feature type="binding site" evidence="7">
    <location>
        <position position="247"/>
    </location>
    <ligand>
        <name>Zn(2+)</name>
        <dbReference type="ChEBI" id="CHEBI:29105"/>
    </ligand>
</feature>
<comment type="catalytic activity">
    <reaction evidence="7">
        <text>4-imidazolone-5-propanoate + H2O = N-formimidoyl-L-glutamate</text>
        <dbReference type="Rhea" id="RHEA:23660"/>
        <dbReference type="ChEBI" id="CHEBI:15377"/>
        <dbReference type="ChEBI" id="CHEBI:58928"/>
        <dbReference type="ChEBI" id="CHEBI:77893"/>
        <dbReference type="EC" id="3.5.2.7"/>
    </reaction>
</comment>
<reference evidence="10" key="1">
    <citation type="submission" date="2023-09" db="EMBL/GenBank/DDBJ databases">
        <authorList>
            <person name="Li S."/>
            <person name="Li X."/>
            <person name="Zhang C."/>
            <person name="Zhao Z."/>
        </authorList>
    </citation>
    <scope>NUCLEOTIDE SEQUENCE [LARGE SCALE GENOMIC DNA]</scope>
    <source>
        <strain evidence="10">SQ345</strain>
    </source>
</reference>
<feature type="binding site" evidence="7">
    <location>
        <position position="247"/>
    </location>
    <ligand>
        <name>Fe(3+)</name>
        <dbReference type="ChEBI" id="CHEBI:29034"/>
    </ligand>
</feature>
<comment type="similarity">
    <text evidence="7">Belongs to the metallo-dependent hydrolases superfamily. HutI family.</text>
</comment>
<dbReference type="InterPro" id="IPR005920">
    <property type="entry name" value="HutI"/>
</dbReference>
<evidence type="ECO:0000256" key="1">
    <source>
        <dbReference type="ARBA" id="ARBA00012864"/>
    </source>
</evidence>
<feature type="binding site" evidence="7">
    <location>
        <position position="149"/>
    </location>
    <ligand>
        <name>4-imidazolone-5-propanoate</name>
        <dbReference type="ChEBI" id="CHEBI:77893"/>
    </ligand>
</feature>
<evidence type="ECO:0000313" key="9">
    <source>
        <dbReference type="EMBL" id="WNC69215.1"/>
    </source>
</evidence>
<dbReference type="Gene3D" id="3.20.20.140">
    <property type="entry name" value="Metal-dependent hydrolases"/>
    <property type="match status" value="1"/>
</dbReference>
<dbReference type="InterPro" id="IPR006680">
    <property type="entry name" value="Amidohydro-rel"/>
</dbReference>
<keyword evidence="2 7" id="KW-0479">Metal-binding</keyword>
<dbReference type="RefSeq" id="WP_348388359.1">
    <property type="nucleotide sequence ID" value="NZ_CP134146.1"/>
</dbReference>
<evidence type="ECO:0000256" key="7">
    <source>
        <dbReference type="HAMAP-Rule" id="MF_00372"/>
    </source>
</evidence>
<sequence length="411" mass="44370">MTLPSANWQMLFINVNIATMSQGGTSYAAIEDGALAINDGKIVWLGNKEQLPEFDESHVEIIDGKGQWLSPGLIDCHTHIVYGSHRANEFELRLQGASYEEIAQSGGGIVSTVKATRAASEDELFASAYKRLNALHKEGVTSLEIKSGYGLDLETEVKMLKVANRLSDSLPVTVQKTFLGAHALPVEYKDDADAYIKLVCEQMIPEVAKQNLADAVDVFCEGIGFSLAQTEAVFSAAKAHNIRVKVHAEQLSDLGGTELAAKYNALSSDHLEFLSDDGVKAMQASGMVAVLLPGAFYFLRETKLPPIEMLRANNVRIAIASDANPGSSPINSIQLMLNMACTLFRLTPTEALAGVTCNAARALGIDDKVGELAVGMDADIAMWDIEQPAELCYQYGVNPLMGLYKLGKKVL</sequence>
<dbReference type="SUPFAM" id="SSF51556">
    <property type="entry name" value="Metallo-dependent hydrolases"/>
    <property type="match status" value="1"/>
</dbReference>